<dbReference type="InterPro" id="IPR053295">
    <property type="entry name" value="Innate_immunity_reg"/>
</dbReference>
<feature type="compositionally biased region" description="Polar residues" evidence="2">
    <location>
        <begin position="30"/>
        <end position="39"/>
    </location>
</feature>
<keyword evidence="3" id="KW-1133">Transmembrane helix</keyword>
<keyword evidence="1" id="KW-0245">EGF-like domain</keyword>
<dbReference type="PROSITE" id="PS01186">
    <property type="entry name" value="EGF_2"/>
    <property type="match status" value="3"/>
</dbReference>
<proteinExistence type="predicted"/>
<dbReference type="PROSITE" id="PS50026">
    <property type="entry name" value="EGF_3"/>
    <property type="match status" value="3"/>
</dbReference>
<feature type="transmembrane region" description="Helical" evidence="3">
    <location>
        <begin position="2229"/>
        <end position="2248"/>
    </location>
</feature>
<evidence type="ECO:0000256" key="3">
    <source>
        <dbReference type="SAM" id="Phobius"/>
    </source>
</evidence>
<dbReference type="SUPFAM" id="SSF53300">
    <property type="entry name" value="vWA-like"/>
    <property type="match status" value="1"/>
</dbReference>
<feature type="disulfide bond" evidence="1">
    <location>
        <begin position="673"/>
        <end position="682"/>
    </location>
</feature>
<keyword evidence="3" id="KW-0812">Transmembrane</keyword>
<reference evidence="5" key="1">
    <citation type="journal article" date="2008" name="Nat. Genet.">
        <title>The Pristionchus pacificus genome provides a unique perspective on nematode lifestyle and parasitism.</title>
        <authorList>
            <person name="Dieterich C."/>
            <person name="Clifton S.W."/>
            <person name="Schuster L.N."/>
            <person name="Chinwalla A."/>
            <person name="Delehaunty K."/>
            <person name="Dinkelacker I."/>
            <person name="Fulton L."/>
            <person name="Fulton R."/>
            <person name="Godfrey J."/>
            <person name="Minx P."/>
            <person name="Mitreva M."/>
            <person name="Roeseler W."/>
            <person name="Tian H."/>
            <person name="Witte H."/>
            <person name="Yang S.P."/>
            <person name="Wilson R.K."/>
            <person name="Sommer R.J."/>
        </authorList>
    </citation>
    <scope>NUCLEOTIDE SEQUENCE [LARGE SCALE GENOMIC DNA]</scope>
    <source>
        <strain evidence="5">PS312</strain>
    </source>
</reference>
<gene>
    <name evidence="4" type="primary">WBGene00111338</name>
</gene>
<comment type="caution">
    <text evidence="1">Lacks conserved residue(s) required for the propagation of feature annotation.</text>
</comment>
<evidence type="ECO:0000256" key="2">
    <source>
        <dbReference type="SAM" id="MobiDB-lite"/>
    </source>
</evidence>
<dbReference type="SMART" id="SM00181">
    <property type="entry name" value="EGF"/>
    <property type="match status" value="4"/>
</dbReference>
<dbReference type="Proteomes" id="UP000005239">
    <property type="component" value="Unassembled WGS sequence"/>
</dbReference>
<evidence type="ECO:0000256" key="1">
    <source>
        <dbReference type="PROSITE-ProRule" id="PRU00076"/>
    </source>
</evidence>
<dbReference type="PROSITE" id="PS00022">
    <property type="entry name" value="EGF_1"/>
    <property type="match status" value="3"/>
</dbReference>
<dbReference type="OrthoDB" id="5779730at2759"/>
<protein>
    <submittedName>
        <fullName evidence="4">Uncharacterized protein</fullName>
    </submittedName>
</protein>
<feature type="disulfide bond" evidence="1">
    <location>
        <begin position="654"/>
        <end position="671"/>
    </location>
</feature>
<name>A0A2A6D0S7_PRIPA</name>
<evidence type="ECO:0000313" key="4">
    <source>
        <dbReference type="EnsemblMetazoa" id="PPA21784.1"/>
    </source>
</evidence>
<dbReference type="EnsemblMetazoa" id="PPA21784.1">
    <property type="protein sequence ID" value="PPA21784.1"/>
    <property type="gene ID" value="WBGene00111338"/>
</dbReference>
<organism evidence="4 5">
    <name type="scientific">Pristionchus pacificus</name>
    <name type="common">Parasitic nematode worm</name>
    <dbReference type="NCBI Taxonomy" id="54126"/>
    <lineage>
        <taxon>Eukaryota</taxon>
        <taxon>Metazoa</taxon>
        <taxon>Ecdysozoa</taxon>
        <taxon>Nematoda</taxon>
        <taxon>Chromadorea</taxon>
        <taxon>Rhabditida</taxon>
        <taxon>Rhabditina</taxon>
        <taxon>Diplogasteromorpha</taxon>
        <taxon>Diplogasteroidea</taxon>
        <taxon>Neodiplogasteridae</taxon>
        <taxon>Pristionchus</taxon>
    </lineage>
</organism>
<reference evidence="4" key="2">
    <citation type="submission" date="2022-06" db="UniProtKB">
        <authorList>
            <consortium name="EnsemblMetazoa"/>
        </authorList>
    </citation>
    <scope>IDENTIFICATION</scope>
    <source>
        <strain evidence="4">PS312</strain>
    </source>
</reference>
<accession>A0A2A6D0S7</accession>
<evidence type="ECO:0000313" key="5">
    <source>
        <dbReference type="Proteomes" id="UP000005239"/>
    </source>
</evidence>
<feature type="region of interest" description="Disordered" evidence="2">
    <location>
        <begin position="22"/>
        <end position="45"/>
    </location>
</feature>
<accession>A0A8R1UHR1</accession>
<keyword evidence="3" id="KW-0472">Membrane</keyword>
<feature type="disulfide bond" evidence="1">
    <location>
        <begin position="1185"/>
        <end position="1194"/>
    </location>
</feature>
<dbReference type="InterPro" id="IPR036465">
    <property type="entry name" value="vWFA_dom_sf"/>
</dbReference>
<dbReference type="Gene3D" id="2.10.25.10">
    <property type="entry name" value="Laminin"/>
    <property type="match status" value="2"/>
</dbReference>
<keyword evidence="5" id="KW-1185">Reference proteome</keyword>
<dbReference type="PANTHER" id="PTHR47324:SF3">
    <property type="entry name" value="EGF-LIKE DOMAIN-CONTAINING PROTEIN"/>
    <property type="match status" value="1"/>
</dbReference>
<keyword evidence="1" id="KW-1015">Disulfide bond</keyword>
<dbReference type="InterPro" id="IPR000742">
    <property type="entry name" value="EGF"/>
</dbReference>
<sequence>EEEWVETVKRERNDKEVSLCKGVKRRHADTPTTAGNRSATAHHKNIEEGVTKEIAETFLLKEFRSLFTSTRDVQITNARTSSLDGSSVIVDILITFETGISREEILKSLEETPLRVIRLSQAHSKPPPPRSLSPTISILDSSSQPTPCSGHGVILPNATCVCDNFWVGEQCDQLLCFGGVAQDGRCACPPGRFAEHCQPQTCMPPMNDNLSLKKRSIVVALNLRNTMARDLQYIIPDLGSTIEELTKANKNTYDHFVLYSYLAFANTSIDDVFETSDIYAFEQAMQEVAISKGDDRQPTLGALRKAINASPLIHPRSIVMLFADSLPSDSTDWSPTEVDQTEEVQLIEQILAYGHRLVITLTDQPNLAIDPQDADFESLDRVASTVHGDLIHTAKNDLPTTTQYFTPLLHQSENVFIKTRFTCGQETDTIVEVDHDISDFFVAFAGTDKVQLYAQGSAAESEVKALLTVQNFVVFKISSSLTSIRVVTPTNSAPFCSFRVFVQSPDAVLVSFANDVNIDVGSATATQGANQFISLYSSQPTSSHKIQMRDMTGNGLGSNVDLNQRTDTCAFTLQTQSDALCTPGPIQMKVTAVRADGVRTFTRIVPGMCEKPAVREPAPWVCLNGGEVVPTSQGGEACQCARLFDGAHCEIPQCHNGASRNQFPVDGEPLCWCQDGWAGKHCETLADCPAPVDAEFSTSNRQFILVIQVSFSQNFIYDDLISALKNIKTTYGSYVLVTYNRVLMNGSPIDNIDRFEFSSVQGIIDQLDKVKYTYAASDIQPIARAITTALGNKTNRNDAIVFVLTDTNDGAAGDDLVEMKKSATQAGAPLHVIRTQQFGDTCPPFDDSTIVNFARESGGVYVDTCAKGSSNDEVSQTISSLASHPTTTQLVDVVPQLYEDCTGMTFPIIYRANGDAGLFVRIVSAWTLDTDVVAARLIDQTNLDTKKTLSMNTVHEWDLPVDIGDMGIDRFEANVTVKSGGACAIFLYTHSADSLWYSYGDMETDTKDRIAFYGYATFPRVHIQAAEQSEGVPGADFYVYDLFGNQTYGSKAGWATFPRLHIQGAEQSNLRPWPADFYSFDLNGNQTYYSGAGELRGNCSYELLYPDEMACPANGGAYLVQASVSHLDSIVQRTWFAFCQSLNNYPCVHGSGSGTKCGCFSNYDGDFCEIPQCVNGVADNGVCKCDKGFVGTFCEYAQCDTLDFWTAGDERGRDFRSVTFIMELTNNAITANLMFQPKLADIVNSIDSIGGAKQFNLITYDDEDITFAASSSVASFFISEFNRIIVAENHKKTSPKTTNAFSAVDQAMRINVAQPNLIIAFISSSSSPNLDEFTRMRNQHPGVQVNIIYTPSTPDPMLPTSNPYYLYEAATYMSGGRVIPTSQLNAFYLSEVIKSMATEDVLLTAEGSSDCTGGYSAQFEVESNAKRLVVQIMGTGVDASKVVVEHQGKTMEYSIRKDLFWDSAAYSFEISNLNDYGTGSYKVTATTTKGRCNIQARLQAKIRTELGFLTDPHDDFVNDLPFTGNADKDHKATRFAISIPADDAQHVKFTSASLYDFDFTSGKRTPKGSVSIGLRDYGGISKVNPGCAYQYISDEFTLPSTYTSIVVQGFDQYWAENIQRTFIVSKCNGGQFKPTGECICPDGFTGDSCDTALCANGGSSSGSICICTSGYTGPHCEEITSPNPTSTTKTTTLATTTASTATETSTQTTTALPTTTKTVPVCYPDATTYNIAMFIENSKFTYVTPEASNSIILGLAALYQLGVNTQRSDTKFMMNGVSKEYFYAGIQQSVVEITDATDAIEDQLDLNNAGFDLSKALTSFKTDHMSEFTISKPFAVIFSGLASSNDATEVVQDLKDADYSFVGIAFTPDAEKYLLTLTDDVYFFTNDIDEAAQFIVNCTCAVGNGAAPEMEKPSVQTNIIYQSLFSQKLYPLVFKESWFKNRPWSTLMKVPVRVLNASAPVTCASDFTHLPEFTPFTFVSSSGSQLTHFAWFCPEGKLCCEFECCDEYSEWIVGRGSSREKPGYYSGAGIIGAVRSSAIGMQKKDLAKTYVQYFRGNGSTSELYDPSIDSTTIYNSLFSAISFPAVFDIYGSPYTFVRPSNKEIPRFSAWKPMKIPITVESSSTPVSIGRNQIVFFWGNSSLPSNQSTPSCVIYLTSNYEKREKFCNVSRMKRCASDFSYIPEFVPFSFSTANGSKLNQFAWFCPEGKLCCEFEWCDDVASRVIGLFEFGLFFLFVVVFCGCCLVLIIKWTEYCSSKKSMPRPEEMPMNSIVNHQ</sequence>
<feature type="disulfide bond" evidence="1">
    <location>
        <begin position="1667"/>
        <end position="1676"/>
    </location>
</feature>
<dbReference type="PANTHER" id="PTHR47324">
    <property type="entry name" value="PROTEIN IRG-7-RELATED"/>
    <property type="match status" value="1"/>
</dbReference>